<dbReference type="Proteomes" id="UP001501521">
    <property type="component" value="Unassembled WGS sequence"/>
</dbReference>
<organism evidence="2 3">
    <name type="scientific">Tessaracoccus lubricantis</name>
    <dbReference type="NCBI Taxonomy" id="545543"/>
    <lineage>
        <taxon>Bacteria</taxon>
        <taxon>Bacillati</taxon>
        <taxon>Actinomycetota</taxon>
        <taxon>Actinomycetes</taxon>
        <taxon>Propionibacteriales</taxon>
        <taxon>Propionibacteriaceae</taxon>
        <taxon>Tessaracoccus</taxon>
    </lineage>
</organism>
<proteinExistence type="predicted"/>
<evidence type="ECO:0000313" key="2">
    <source>
        <dbReference type="EMBL" id="GAA4897274.1"/>
    </source>
</evidence>
<sequence>MQLRTFALAASAVLLAGCSAAADAAPGVLAADPWARTTDGAERPDMTAVFVNLTNPTDEDRILVEADCGDVAEVTELHVMEEHDGKMVMVEAEDGITVPAGKHWHLAPGGPHIMLMGLTRELPAGSEELTCTLTFDDGQAIEIVAPIKQFTEEQDTYHEHLEDGTEVTPGG</sequence>
<evidence type="ECO:0000313" key="3">
    <source>
        <dbReference type="Proteomes" id="UP001501521"/>
    </source>
</evidence>
<protein>
    <submittedName>
        <fullName evidence="2">Copper chaperone PCu(A)C</fullName>
    </submittedName>
</protein>
<dbReference type="PROSITE" id="PS51257">
    <property type="entry name" value="PROKAR_LIPOPROTEIN"/>
    <property type="match status" value="1"/>
</dbReference>
<evidence type="ECO:0000256" key="1">
    <source>
        <dbReference type="SAM" id="SignalP"/>
    </source>
</evidence>
<dbReference type="PANTHER" id="PTHR36302">
    <property type="entry name" value="BLR7088 PROTEIN"/>
    <property type="match status" value="1"/>
</dbReference>
<dbReference type="Pfam" id="PF04314">
    <property type="entry name" value="PCuAC"/>
    <property type="match status" value="1"/>
</dbReference>
<name>A0ABP9FBK8_9ACTN</name>
<dbReference type="SUPFAM" id="SSF110087">
    <property type="entry name" value="DR1885-like metal-binding protein"/>
    <property type="match status" value="1"/>
</dbReference>
<accession>A0ABP9FBK8</accession>
<comment type="caution">
    <text evidence="2">The sequence shown here is derived from an EMBL/GenBank/DDBJ whole genome shotgun (WGS) entry which is preliminary data.</text>
</comment>
<dbReference type="InterPro" id="IPR058248">
    <property type="entry name" value="Lxx211020-like"/>
</dbReference>
<dbReference type="Gene3D" id="2.60.40.1890">
    <property type="entry name" value="PCu(A)C copper chaperone"/>
    <property type="match status" value="1"/>
</dbReference>
<reference evidence="3" key="1">
    <citation type="journal article" date="2019" name="Int. J. Syst. Evol. Microbiol.">
        <title>The Global Catalogue of Microorganisms (GCM) 10K type strain sequencing project: providing services to taxonomists for standard genome sequencing and annotation.</title>
        <authorList>
            <consortium name="The Broad Institute Genomics Platform"/>
            <consortium name="The Broad Institute Genome Sequencing Center for Infectious Disease"/>
            <person name="Wu L."/>
            <person name="Ma J."/>
        </authorList>
    </citation>
    <scope>NUCLEOTIDE SEQUENCE [LARGE SCALE GENOMIC DNA]</scope>
    <source>
        <strain evidence="3">JCM 19125</strain>
    </source>
</reference>
<dbReference type="PANTHER" id="PTHR36302:SF1">
    <property type="entry name" value="COPPER CHAPERONE PCU(A)C"/>
    <property type="match status" value="1"/>
</dbReference>
<feature type="signal peptide" evidence="1">
    <location>
        <begin position="1"/>
        <end position="24"/>
    </location>
</feature>
<keyword evidence="1" id="KW-0732">Signal</keyword>
<gene>
    <name evidence="2" type="ORF">GCM10025789_13940</name>
</gene>
<keyword evidence="3" id="KW-1185">Reference proteome</keyword>
<feature type="chain" id="PRO_5045042692" evidence="1">
    <location>
        <begin position="25"/>
        <end position="171"/>
    </location>
</feature>
<dbReference type="RefSeq" id="WP_345580995.1">
    <property type="nucleotide sequence ID" value="NZ_BAABLV010000020.1"/>
</dbReference>
<dbReference type="EMBL" id="BAABLV010000020">
    <property type="protein sequence ID" value="GAA4897274.1"/>
    <property type="molecule type" value="Genomic_DNA"/>
</dbReference>
<dbReference type="InterPro" id="IPR007410">
    <property type="entry name" value="LpqE-like"/>
</dbReference>
<dbReference type="InterPro" id="IPR036182">
    <property type="entry name" value="PCuAC_sf"/>
</dbReference>